<protein>
    <recommendedName>
        <fullName evidence="6">Methylamine utilisation protein MauE domain-containing protein</fullName>
    </recommendedName>
</protein>
<evidence type="ECO:0000259" key="6">
    <source>
        <dbReference type="Pfam" id="PF07291"/>
    </source>
</evidence>
<comment type="subcellular location">
    <subcellularLocation>
        <location evidence="1">Membrane</location>
        <topology evidence="1">Multi-pass membrane protein</topology>
    </subcellularLocation>
</comment>
<dbReference type="AlphaFoldDB" id="A0A5M8P388"/>
<evidence type="ECO:0000256" key="4">
    <source>
        <dbReference type="ARBA" id="ARBA00023136"/>
    </source>
</evidence>
<organism evidence="7 8">
    <name type="scientific">Candidatus Ordinivivax streblomastigis</name>
    <dbReference type="NCBI Taxonomy" id="2540710"/>
    <lineage>
        <taxon>Bacteria</taxon>
        <taxon>Pseudomonadati</taxon>
        <taxon>Bacteroidota</taxon>
        <taxon>Bacteroidia</taxon>
        <taxon>Bacteroidales</taxon>
        <taxon>Candidatus Ordinivivax</taxon>
    </lineage>
</organism>
<comment type="caution">
    <text evidence="7">The sequence shown here is derived from an EMBL/GenBank/DDBJ whole genome shotgun (WGS) entry which is preliminary data.</text>
</comment>
<reference evidence="7 8" key="1">
    <citation type="submission" date="2019-03" db="EMBL/GenBank/DDBJ databases">
        <title>Single cell metagenomics reveals metabolic interactions within the superorganism composed of flagellate Streblomastix strix and complex community of Bacteroidetes bacteria on its surface.</title>
        <authorList>
            <person name="Treitli S.C."/>
            <person name="Kolisko M."/>
            <person name="Husnik F."/>
            <person name="Keeling P."/>
            <person name="Hampl V."/>
        </authorList>
    </citation>
    <scope>NUCLEOTIDE SEQUENCE [LARGE SCALE GENOMIC DNA]</scope>
    <source>
        <strain evidence="7">St1</strain>
    </source>
</reference>
<feature type="transmembrane region" description="Helical" evidence="5">
    <location>
        <begin position="9"/>
        <end position="28"/>
    </location>
</feature>
<feature type="transmembrane region" description="Helical" evidence="5">
    <location>
        <begin position="86"/>
        <end position="104"/>
    </location>
</feature>
<feature type="transmembrane region" description="Helical" evidence="5">
    <location>
        <begin position="153"/>
        <end position="176"/>
    </location>
</feature>
<gene>
    <name evidence="7" type="ORF">EZS26_001227</name>
</gene>
<evidence type="ECO:0000256" key="1">
    <source>
        <dbReference type="ARBA" id="ARBA00004141"/>
    </source>
</evidence>
<dbReference type="EMBL" id="SNRX01000006">
    <property type="protein sequence ID" value="KAA6302720.1"/>
    <property type="molecule type" value="Genomic_DNA"/>
</dbReference>
<name>A0A5M8P388_9BACT</name>
<dbReference type="Proteomes" id="UP000324575">
    <property type="component" value="Unassembled WGS sequence"/>
</dbReference>
<dbReference type="InterPro" id="IPR009908">
    <property type="entry name" value="Methylamine_util_MauE"/>
</dbReference>
<keyword evidence="3 5" id="KW-1133">Transmembrane helix</keyword>
<keyword evidence="4 5" id="KW-0472">Membrane</keyword>
<evidence type="ECO:0000313" key="7">
    <source>
        <dbReference type="EMBL" id="KAA6302720.1"/>
    </source>
</evidence>
<proteinExistence type="predicted"/>
<feature type="transmembrane region" description="Helical" evidence="5">
    <location>
        <begin position="124"/>
        <end position="141"/>
    </location>
</feature>
<feature type="transmembrane region" description="Helical" evidence="5">
    <location>
        <begin position="393"/>
        <end position="410"/>
    </location>
</feature>
<evidence type="ECO:0000256" key="3">
    <source>
        <dbReference type="ARBA" id="ARBA00022989"/>
    </source>
</evidence>
<dbReference type="GO" id="GO:0016020">
    <property type="term" value="C:membrane"/>
    <property type="evidence" value="ECO:0007669"/>
    <property type="project" value="UniProtKB-SubCell"/>
</dbReference>
<accession>A0A5M8P388</accession>
<evidence type="ECO:0000256" key="2">
    <source>
        <dbReference type="ARBA" id="ARBA00022692"/>
    </source>
</evidence>
<evidence type="ECO:0000256" key="5">
    <source>
        <dbReference type="SAM" id="Phobius"/>
    </source>
</evidence>
<feature type="domain" description="Methylamine utilisation protein MauE" evidence="6">
    <location>
        <begin position="8"/>
        <end position="139"/>
    </location>
</feature>
<dbReference type="Pfam" id="PF07291">
    <property type="entry name" value="MauE"/>
    <property type="match status" value="1"/>
</dbReference>
<dbReference type="NCBIfam" id="NF045576">
    <property type="entry name" value="BT_3928_fam"/>
    <property type="match status" value="1"/>
</dbReference>
<keyword evidence="2 5" id="KW-0812">Transmembrane</keyword>
<feature type="transmembrane region" description="Helical" evidence="5">
    <location>
        <begin position="61"/>
        <end position="79"/>
    </location>
</feature>
<dbReference type="GO" id="GO:0030416">
    <property type="term" value="P:methylamine metabolic process"/>
    <property type="evidence" value="ECO:0007669"/>
    <property type="project" value="InterPro"/>
</dbReference>
<sequence>MNPNKYKKIIVTICRLLIGLVFIFSGFVKAVDPWGSAYKFHDYFVAWNITFLDFSSLPASFFLSALEFVLGVCLLAGVYRRIVSGIILLFMSFMTVLTLYLAIFNPVTDCGCFGDALIITNWQTFYKNLILIAAAVIIFVWRKQVVSLFSVKSRSLVVLFTGLFILSVSFYSYIYLPVLDFRPYKIGNNINALMQIPEGAERDVYETVFMYEKDGIKQEFSLSNYPQEDSGWTFVETINTLVKKGYEPKIHDFALISANGDDLTEEILSNSGYTFLLIIHKLEQADDANVDQINELYDYAHQHGYPFFCLTASTPQQITEWWESTGAEYPFCTVDDVTLKTVIRSNPGVLLLQDANIVNKWPHSRLPKGEALQQPLEESVLGVPPANHDTRNVVALAIGLIAVLALVWVFDKKRQKKN</sequence>
<evidence type="ECO:0000313" key="8">
    <source>
        <dbReference type="Proteomes" id="UP000324575"/>
    </source>
</evidence>